<keyword evidence="1" id="KW-0472">Membrane</keyword>
<feature type="transmembrane region" description="Helical" evidence="1">
    <location>
        <begin position="75"/>
        <end position="96"/>
    </location>
</feature>
<keyword evidence="1" id="KW-0812">Transmembrane</keyword>
<protein>
    <submittedName>
        <fullName evidence="2">Phage holin family protein</fullName>
    </submittedName>
</protein>
<keyword evidence="3" id="KW-1185">Reference proteome</keyword>
<evidence type="ECO:0000313" key="2">
    <source>
        <dbReference type="EMBL" id="NPD91339.1"/>
    </source>
</evidence>
<keyword evidence="1" id="KW-1133">Transmembrane helix</keyword>
<dbReference type="InterPro" id="IPR009937">
    <property type="entry name" value="Phage_holin_3_6"/>
</dbReference>
<sequence>MLSSDKNVELIAQLIETLRSYLKTQKEYIKFDVTEKTVRLLTAMALAVTMLILVIAVLFYFSFAFIYMLEPHLGTAGSFAAVGGFFLLMLILVILFRKSWIERPIIKILANILLNK</sequence>
<dbReference type="Proteomes" id="UP000714420">
    <property type="component" value="Unassembled WGS sequence"/>
</dbReference>
<evidence type="ECO:0000256" key="1">
    <source>
        <dbReference type="SAM" id="Phobius"/>
    </source>
</evidence>
<dbReference type="Pfam" id="PF07332">
    <property type="entry name" value="Phage_holin_3_6"/>
    <property type="match status" value="1"/>
</dbReference>
<comment type="caution">
    <text evidence="2">The sequence shown here is derived from an EMBL/GenBank/DDBJ whole genome shotgun (WGS) entry which is preliminary data.</text>
</comment>
<dbReference type="RefSeq" id="WP_172273661.1">
    <property type="nucleotide sequence ID" value="NZ_CASHBK010000002.1"/>
</dbReference>
<proteinExistence type="predicted"/>
<gene>
    <name evidence="2" type="ORF">HPS56_03070</name>
</gene>
<evidence type="ECO:0000313" key="3">
    <source>
        <dbReference type="Proteomes" id="UP000714420"/>
    </source>
</evidence>
<dbReference type="EMBL" id="JABKKF010000002">
    <property type="protein sequence ID" value="NPD91339.1"/>
    <property type="molecule type" value="Genomic_DNA"/>
</dbReference>
<name>A0ABX2AJK6_9BACT</name>
<feature type="transmembrane region" description="Helical" evidence="1">
    <location>
        <begin position="40"/>
        <end position="69"/>
    </location>
</feature>
<reference evidence="2 3" key="1">
    <citation type="submission" date="2020-05" db="EMBL/GenBank/DDBJ databases">
        <title>Distinct polysaccharide utilization as determinants for interspecies competition between intestinal Prevotella spp.</title>
        <authorList>
            <person name="Galvez E.J.C."/>
            <person name="Iljazovic A."/>
            <person name="Strowig T."/>
        </authorList>
    </citation>
    <scope>NUCLEOTIDE SEQUENCE [LARGE SCALE GENOMIC DNA]</scope>
    <source>
        <strain evidence="2 3">PMUR</strain>
    </source>
</reference>
<accession>A0ABX2AJK6</accession>
<organism evidence="2 3">
    <name type="scientific">Xylanibacter muris</name>
    <dbReference type="NCBI Taxonomy" id="2736290"/>
    <lineage>
        <taxon>Bacteria</taxon>
        <taxon>Pseudomonadati</taxon>
        <taxon>Bacteroidota</taxon>
        <taxon>Bacteroidia</taxon>
        <taxon>Bacteroidales</taxon>
        <taxon>Prevotellaceae</taxon>
        <taxon>Xylanibacter</taxon>
    </lineage>
</organism>